<gene>
    <name evidence="1" type="ORF">COCSUDRAFT_44507</name>
</gene>
<dbReference type="PANTHER" id="PTHR13198:SF4">
    <property type="entry name" value="E3 UBIQUITIN-PROTEIN LIGASE RNF25"/>
    <property type="match status" value="1"/>
</dbReference>
<dbReference type="AlphaFoldDB" id="I0YMN7"/>
<dbReference type="GeneID" id="17037628"/>
<dbReference type="KEGG" id="csl:COCSUDRAFT_44507"/>
<organism evidence="1 2">
    <name type="scientific">Coccomyxa subellipsoidea (strain C-169)</name>
    <name type="common">Green microalga</name>
    <dbReference type="NCBI Taxonomy" id="574566"/>
    <lineage>
        <taxon>Eukaryota</taxon>
        <taxon>Viridiplantae</taxon>
        <taxon>Chlorophyta</taxon>
        <taxon>core chlorophytes</taxon>
        <taxon>Trebouxiophyceae</taxon>
        <taxon>Trebouxiophyceae incertae sedis</taxon>
        <taxon>Coccomyxaceae</taxon>
        <taxon>Coccomyxa</taxon>
        <taxon>Coccomyxa subellipsoidea</taxon>
    </lineage>
</organism>
<comment type="caution">
    <text evidence="1">The sequence shown here is derived from an EMBL/GenBank/DDBJ whole genome shotgun (WGS) entry which is preliminary data.</text>
</comment>
<dbReference type="GO" id="GO:0005634">
    <property type="term" value="C:nucleus"/>
    <property type="evidence" value="ECO:0007669"/>
    <property type="project" value="TreeGrafter"/>
</dbReference>
<dbReference type="InterPro" id="IPR039133">
    <property type="entry name" value="RNF25"/>
</dbReference>
<dbReference type="RefSeq" id="XP_005644200.1">
    <property type="nucleotide sequence ID" value="XM_005644143.1"/>
</dbReference>
<accession>I0YMN7</accession>
<evidence type="ECO:0000313" key="2">
    <source>
        <dbReference type="Proteomes" id="UP000007264"/>
    </source>
</evidence>
<dbReference type="Proteomes" id="UP000007264">
    <property type="component" value="Unassembled WGS sequence"/>
</dbReference>
<keyword evidence="2" id="KW-1185">Reference proteome</keyword>
<name>I0YMN7_COCSC</name>
<dbReference type="EMBL" id="AGSI01000018">
    <property type="protein sequence ID" value="EIE19656.1"/>
    <property type="molecule type" value="Genomic_DNA"/>
</dbReference>
<dbReference type="PANTHER" id="PTHR13198">
    <property type="entry name" value="RING FINGER PROTEIN 25"/>
    <property type="match status" value="1"/>
</dbReference>
<reference evidence="1 2" key="1">
    <citation type="journal article" date="2012" name="Genome Biol.">
        <title>The genome of the polar eukaryotic microalga coccomyxa subellipsoidea reveals traits of cold adaptation.</title>
        <authorList>
            <person name="Blanc G."/>
            <person name="Agarkova I."/>
            <person name="Grimwood J."/>
            <person name="Kuo A."/>
            <person name="Brueggeman A."/>
            <person name="Dunigan D."/>
            <person name="Gurnon J."/>
            <person name="Ladunga I."/>
            <person name="Lindquist E."/>
            <person name="Lucas S."/>
            <person name="Pangilinan J."/>
            <person name="Proschold T."/>
            <person name="Salamov A."/>
            <person name="Schmutz J."/>
            <person name="Weeks D."/>
            <person name="Yamada T."/>
            <person name="Claverie J.M."/>
            <person name="Grigoriev I."/>
            <person name="Van Etten J."/>
            <person name="Lomsadze A."/>
            <person name="Borodovsky M."/>
        </authorList>
    </citation>
    <scope>NUCLEOTIDE SEQUENCE [LARGE SCALE GENOMIC DNA]</scope>
    <source>
        <strain evidence="1 2">C-169</strain>
    </source>
</reference>
<dbReference type="OrthoDB" id="515403at2759"/>
<dbReference type="GO" id="GO:0061630">
    <property type="term" value="F:ubiquitin protein ligase activity"/>
    <property type="evidence" value="ECO:0007669"/>
    <property type="project" value="InterPro"/>
</dbReference>
<protein>
    <submittedName>
        <fullName evidence="1">Uncharacterized protein</fullName>
    </submittedName>
</protein>
<proteinExistence type="predicted"/>
<dbReference type="GO" id="GO:0016567">
    <property type="term" value="P:protein ubiquitination"/>
    <property type="evidence" value="ECO:0007669"/>
    <property type="project" value="TreeGrafter"/>
</dbReference>
<evidence type="ECO:0000313" key="1">
    <source>
        <dbReference type="EMBL" id="EIE19656.1"/>
    </source>
</evidence>
<sequence>MVLGLLIEAARDALTAMNSPEGDCIFCIDCFARWWRWEQRSLHAKRKQLIEELKAAAGPKLHDLGLVPYAQGLFTILCPSCRFKVGPDDLAKWMPRLVPRKGNAAEVQASEEQPASCHTVELPEADMARLRHMQQTHARLFAAQQQKDTCTTLSW</sequence>